<evidence type="ECO:0000256" key="2">
    <source>
        <dbReference type="ARBA" id="ARBA00004613"/>
    </source>
</evidence>
<feature type="compositionally biased region" description="Polar residues" evidence="6">
    <location>
        <begin position="401"/>
        <end position="416"/>
    </location>
</feature>
<name>A0A3M6XYN8_HORWE</name>
<dbReference type="InterPro" id="IPR049892">
    <property type="entry name" value="AA9"/>
</dbReference>
<evidence type="ECO:0000313" key="10">
    <source>
        <dbReference type="Proteomes" id="UP000271337"/>
    </source>
</evidence>
<evidence type="ECO:0000256" key="4">
    <source>
        <dbReference type="ARBA" id="ARBA00023157"/>
    </source>
</evidence>
<evidence type="ECO:0000256" key="1">
    <source>
        <dbReference type="ARBA" id="ARBA00001973"/>
    </source>
</evidence>
<evidence type="ECO:0000256" key="6">
    <source>
        <dbReference type="SAM" id="MobiDB-lite"/>
    </source>
</evidence>
<keyword evidence="4 5" id="KW-1015">Disulfide bond</keyword>
<keyword evidence="3 5" id="KW-0964">Secreted</keyword>
<evidence type="ECO:0000256" key="5">
    <source>
        <dbReference type="RuleBase" id="RU368122"/>
    </source>
</evidence>
<dbReference type="GO" id="GO:0030245">
    <property type="term" value="P:cellulose catabolic process"/>
    <property type="evidence" value="ECO:0007669"/>
    <property type="project" value="UniProtKB-UniRule"/>
</dbReference>
<gene>
    <name evidence="9" type="ORF">D0867_13423</name>
    <name evidence="8" type="ORF">D0869_14319</name>
</gene>
<dbReference type="EMBL" id="QWIJ01002071">
    <property type="protein sequence ID" value="RMX72729.1"/>
    <property type="molecule type" value="Genomic_DNA"/>
</dbReference>
<reference evidence="10 11" key="1">
    <citation type="journal article" date="2018" name="BMC Genomics">
        <title>Genomic evidence for intraspecific hybridization in a clonal and extremely halotolerant yeast.</title>
        <authorList>
            <person name="Gostincar C."/>
            <person name="Stajich J.E."/>
            <person name="Zupancic J."/>
            <person name="Zalar P."/>
            <person name="Gunde-Cimerman N."/>
        </authorList>
    </citation>
    <scope>NUCLEOTIDE SEQUENCE [LARGE SCALE GENOMIC DNA]</scope>
    <source>
        <strain evidence="8 11">EXF-6656</strain>
        <strain evidence="9 10">EXF-6669</strain>
    </source>
</reference>
<dbReference type="Gene3D" id="2.70.50.70">
    <property type="match status" value="1"/>
</dbReference>
<dbReference type="GO" id="GO:0005576">
    <property type="term" value="C:extracellular region"/>
    <property type="evidence" value="ECO:0007669"/>
    <property type="project" value="UniProtKB-SubCell"/>
</dbReference>
<feature type="compositionally biased region" description="Low complexity" evidence="6">
    <location>
        <begin position="256"/>
        <end position="338"/>
    </location>
</feature>
<keyword evidence="5" id="KW-0136">Cellulose degradation</keyword>
<dbReference type="Proteomes" id="UP000281245">
    <property type="component" value="Unassembled WGS sequence"/>
</dbReference>
<keyword evidence="5" id="KW-0624">Polysaccharide degradation</keyword>
<dbReference type="PANTHER" id="PTHR33353:SF2">
    <property type="entry name" value="ENDO-BETA-1,4-GLUCANASE D"/>
    <property type="match status" value="1"/>
</dbReference>
<dbReference type="Proteomes" id="UP000271337">
    <property type="component" value="Unassembled WGS sequence"/>
</dbReference>
<dbReference type="GO" id="GO:0030248">
    <property type="term" value="F:cellulose binding"/>
    <property type="evidence" value="ECO:0007669"/>
    <property type="project" value="UniProtKB-UniRule"/>
</dbReference>
<dbReference type="OrthoDB" id="3496539at2759"/>
<dbReference type="AlphaFoldDB" id="A0A3M6XYN8"/>
<dbReference type="PANTHER" id="PTHR33353">
    <property type="entry name" value="PUTATIVE (AFU_ORTHOLOGUE AFUA_1G12560)-RELATED"/>
    <property type="match status" value="1"/>
</dbReference>
<dbReference type="EMBL" id="QWIL01002271">
    <property type="protein sequence ID" value="RMX95640.1"/>
    <property type="molecule type" value="Genomic_DNA"/>
</dbReference>
<protein>
    <recommendedName>
        <fullName evidence="5">AA9 family lytic polysaccharide monooxygenase</fullName>
        <ecNumber evidence="5">1.14.99.56</ecNumber>
    </recommendedName>
    <alternativeName>
        <fullName evidence="5">Endo-beta-1,4-glucanase</fullName>
    </alternativeName>
    <alternativeName>
        <fullName evidence="5">Glycosyl hydrolase 61 family protein</fullName>
    </alternativeName>
</protein>
<feature type="compositionally biased region" description="Low complexity" evidence="6">
    <location>
        <begin position="347"/>
        <end position="389"/>
    </location>
</feature>
<dbReference type="EC" id="1.14.99.56" evidence="5"/>
<dbReference type="GO" id="GO:0008810">
    <property type="term" value="F:cellulase activity"/>
    <property type="evidence" value="ECO:0007669"/>
    <property type="project" value="UniProtKB-UniRule"/>
</dbReference>
<accession>A0A3M6XYN8</accession>
<evidence type="ECO:0000256" key="3">
    <source>
        <dbReference type="ARBA" id="ARBA00022525"/>
    </source>
</evidence>
<evidence type="ECO:0000259" key="7">
    <source>
        <dbReference type="Pfam" id="PF03443"/>
    </source>
</evidence>
<dbReference type="Pfam" id="PF03443">
    <property type="entry name" value="AA9"/>
    <property type="match status" value="1"/>
</dbReference>
<comment type="subcellular location">
    <subcellularLocation>
        <location evidence="2 5">Secreted</location>
    </subcellularLocation>
</comment>
<dbReference type="VEuPathDB" id="FungiDB:BTJ68_06842"/>
<comment type="catalytic activity">
    <reaction evidence="5">
        <text>[(1-&gt;4)-beta-D-glucosyl]n+m + reduced acceptor + O2 = 4-dehydro-beta-D-glucosyl-[(1-&gt;4)-beta-D-glucosyl]n-1 + [(1-&gt;4)-beta-D-glucosyl]m + acceptor + H2O.</text>
        <dbReference type="EC" id="1.14.99.56"/>
    </reaction>
</comment>
<comment type="cofactor">
    <cofactor evidence="1">
        <name>Cu(2+)</name>
        <dbReference type="ChEBI" id="CHEBI:29036"/>
    </cofactor>
</comment>
<feature type="region of interest" description="Disordered" evidence="6">
    <location>
        <begin position="241"/>
        <end position="440"/>
    </location>
</feature>
<evidence type="ECO:0000313" key="11">
    <source>
        <dbReference type="Proteomes" id="UP000281245"/>
    </source>
</evidence>
<dbReference type="InterPro" id="IPR005103">
    <property type="entry name" value="AA9_LPMO"/>
</dbReference>
<evidence type="ECO:0000313" key="8">
    <source>
        <dbReference type="EMBL" id="RMX72729.1"/>
    </source>
</evidence>
<sequence length="440" mass="45276">MTIYKMFTNMKYTGHLLALASLASAHYTFSNIAVNGEVQGSDWTYIREHTRGYMPTKGQEILENDFRCQPGGDSGANTQVLTVNAGDEVDFQGAFGMTSIEHPGPAQVYFSKAPGDDVQSYAGDGDWFKVREALLCSSPAAGADLTKDAWCTWSEDGIKFEVPSNIPSGQYLVRVEHIPLHGAQGSPDGAEYYYSCGQLEVTGSSGEIPAETGQIPGMIQPDDEAVIFNIWTGATEYSPFPGTPLIEGGTQWGTADGTSDAVTGGSDGGSTSQAQSTSTSTSSSGDGSAADTSYSASQESSAAESTYGSESATSSSASQESSAATDSYGSGSEASYGAPQASAPATGSYGSESAPSYSAPATSSAAPYTPSSTAPAGSSYEAPPNSYEAPPSPPATTEPSWSGSPDNGGSWCSQGNDQGGFWKGAWGSPAGRARRAVKSL</sequence>
<organism evidence="9 10">
    <name type="scientific">Hortaea werneckii</name>
    <name type="common">Black yeast</name>
    <name type="synonym">Cladosporium werneckii</name>
    <dbReference type="NCBI Taxonomy" id="91943"/>
    <lineage>
        <taxon>Eukaryota</taxon>
        <taxon>Fungi</taxon>
        <taxon>Dikarya</taxon>
        <taxon>Ascomycota</taxon>
        <taxon>Pezizomycotina</taxon>
        <taxon>Dothideomycetes</taxon>
        <taxon>Dothideomycetidae</taxon>
        <taxon>Mycosphaerellales</taxon>
        <taxon>Teratosphaeriaceae</taxon>
        <taxon>Hortaea</taxon>
    </lineage>
</organism>
<evidence type="ECO:0000313" key="9">
    <source>
        <dbReference type="EMBL" id="RMX95640.1"/>
    </source>
</evidence>
<comment type="caution">
    <text evidence="9">The sequence shown here is derived from an EMBL/GenBank/DDBJ whole genome shotgun (WGS) entry which is preliminary data.</text>
</comment>
<proteinExistence type="predicted"/>
<dbReference type="CDD" id="cd21175">
    <property type="entry name" value="LPMO_AA9"/>
    <property type="match status" value="1"/>
</dbReference>
<comment type="function">
    <text evidence="5">Lytic polysaccharide monooxygenase (LMPO) that depolymerizes crystalline and amorphous polysaccharides via the oxidation of scissile alpha- or beta-(1-4)-glycosidic bonds, yielding C1 and/or C4 oxidation products. Catalysis by LPMOs requires the reduction of the active-site copper from Cu(II) to Cu(I) by a reducing agent and H(2)O(2) or O(2) as a cosubstrate.</text>
</comment>
<keyword evidence="5" id="KW-0119">Carbohydrate metabolism</keyword>
<feature type="domain" description="Auxiliary Activity family 9 catalytic" evidence="7">
    <location>
        <begin position="26"/>
        <end position="234"/>
    </location>
</feature>
<comment type="domain">
    <text evidence="5">Has a modular structure: an endo-beta-1,4-glucanase catalytic module at the N-terminus, a linker rich in serines and threonines, and a C-terminal carbohydrate-binding module (CBM).</text>
</comment>